<dbReference type="EMBL" id="LMXB01000093">
    <property type="protein sequence ID" value="KUO16241.1"/>
    <property type="molecule type" value="Genomic_DNA"/>
</dbReference>
<dbReference type="OrthoDB" id="26212at2"/>
<accession>A0A101UT06</accession>
<dbReference type="InterPro" id="IPR041535">
    <property type="entry name" value="VbhA"/>
</dbReference>
<dbReference type="NCBIfam" id="TIGR01764">
    <property type="entry name" value="excise"/>
    <property type="match status" value="1"/>
</dbReference>
<evidence type="ECO:0000259" key="3">
    <source>
        <dbReference type="Pfam" id="PF18495"/>
    </source>
</evidence>
<dbReference type="GO" id="GO:0003677">
    <property type="term" value="F:DNA binding"/>
    <property type="evidence" value="ECO:0007669"/>
    <property type="project" value="InterPro"/>
</dbReference>
<evidence type="ECO:0000256" key="1">
    <source>
        <dbReference type="SAM" id="MobiDB-lite"/>
    </source>
</evidence>
<proteinExistence type="predicted"/>
<protein>
    <submittedName>
        <fullName evidence="4">Uncharacterized protein</fullName>
    </submittedName>
</protein>
<feature type="region of interest" description="Disordered" evidence="1">
    <location>
        <begin position="1"/>
        <end position="69"/>
    </location>
</feature>
<dbReference type="InterPro" id="IPR041657">
    <property type="entry name" value="HTH_17"/>
</dbReference>
<feature type="domain" description="Antitoxin VbhA" evidence="3">
    <location>
        <begin position="185"/>
        <end position="231"/>
    </location>
</feature>
<dbReference type="InterPro" id="IPR033788">
    <property type="entry name" value="VbhA-like"/>
</dbReference>
<dbReference type="STRING" id="909626.AQJ91_37110"/>
<comment type="caution">
    <text evidence="4">The sequence shown here is derived from an EMBL/GenBank/DDBJ whole genome shotgun (WGS) entry which is preliminary data.</text>
</comment>
<dbReference type="Proteomes" id="UP000053260">
    <property type="component" value="Unassembled WGS sequence"/>
</dbReference>
<gene>
    <name evidence="4" type="ORF">AQJ91_37110</name>
</gene>
<evidence type="ECO:0000313" key="4">
    <source>
        <dbReference type="EMBL" id="KUO16241.1"/>
    </source>
</evidence>
<organism evidence="4 5">
    <name type="scientific">Streptomyces dysideae</name>
    <dbReference type="NCBI Taxonomy" id="909626"/>
    <lineage>
        <taxon>Bacteria</taxon>
        <taxon>Bacillati</taxon>
        <taxon>Actinomycetota</taxon>
        <taxon>Actinomycetes</taxon>
        <taxon>Kitasatosporales</taxon>
        <taxon>Streptomycetaceae</taxon>
        <taxon>Streptomyces</taxon>
    </lineage>
</organism>
<reference evidence="4 5" key="1">
    <citation type="submission" date="2015-10" db="EMBL/GenBank/DDBJ databases">
        <title>Draft genome sequence of Streptomyces sp. RV15, isolated from a marine sponge.</title>
        <authorList>
            <person name="Ruckert C."/>
            <person name="Abdelmohsen U.R."/>
            <person name="Winkler A."/>
            <person name="Hentschel U."/>
            <person name="Kalinowski J."/>
            <person name="Kampfer P."/>
            <person name="Glaeser S."/>
        </authorList>
    </citation>
    <scope>NUCLEOTIDE SEQUENCE [LARGE SCALE GENOMIC DNA]</scope>
    <source>
        <strain evidence="4 5">RV15</strain>
    </source>
</reference>
<dbReference type="Gene3D" id="1.10.8.1050">
    <property type="entry name" value="Antitoxin VbhA-like"/>
    <property type="match status" value="1"/>
</dbReference>
<dbReference type="Pfam" id="PF12728">
    <property type="entry name" value="HTH_17"/>
    <property type="match status" value="1"/>
</dbReference>
<dbReference type="RefSeq" id="WP_067030727.1">
    <property type="nucleotide sequence ID" value="NZ_KQ949107.1"/>
</dbReference>
<feature type="compositionally biased region" description="Basic and acidic residues" evidence="1">
    <location>
        <begin position="1"/>
        <end position="10"/>
    </location>
</feature>
<dbReference type="InterPro" id="IPR010093">
    <property type="entry name" value="SinI_DNA-bd"/>
</dbReference>
<keyword evidence="5" id="KW-1185">Reference proteome</keyword>
<dbReference type="CDD" id="cd11586">
    <property type="entry name" value="VbhA_like"/>
    <property type="match status" value="1"/>
</dbReference>
<dbReference type="InterPro" id="IPR043038">
    <property type="entry name" value="VbhA_sf"/>
</dbReference>
<dbReference type="AlphaFoldDB" id="A0A101UT06"/>
<sequence length="238" mass="26390">MPVTRQEQKPAKQKKHPTDDSTTTLSHEIETSRTRKKVLRKRPTENPPALRGTQAQRTRKEQRKRSVEEAVPCLRDALTSSAETFHITVAEAGKVTMEVPREALAVLMETMALITSGRAVEVIAKSTELSTIQAAKTLGVSRPHLVKLLDKGLIDFRMVGTHRRVDVASLEGYRRREQNEQAQRRRVAVASAIGSTEAEGLRISADTTADLDAYARGELDAAALRARTLARYTRKAAE</sequence>
<name>A0A101UT06_9ACTN</name>
<feature type="domain" description="Helix-turn-helix" evidence="2">
    <location>
        <begin position="129"/>
        <end position="176"/>
    </location>
</feature>
<evidence type="ECO:0000259" key="2">
    <source>
        <dbReference type="Pfam" id="PF12728"/>
    </source>
</evidence>
<evidence type="ECO:0000313" key="5">
    <source>
        <dbReference type="Proteomes" id="UP000053260"/>
    </source>
</evidence>
<dbReference type="Pfam" id="PF18495">
    <property type="entry name" value="VbhA"/>
    <property type="match status" value="1"/>
</dbReference>